<comment type="similarity">
    <text evidence="2">Belongs to the JARID1 histone demethylase family.</text>
</comment>
<evidence type="ECO:0000259" key="6">
    <source>
        <dbReference type="PROSITE" id="PS51184"/>
    </source>
</evidence>
<feature type="compositionally biased region" description="Basic and acidic residues" evidence="5">
    <location>
        <begin position="769"/>
        <end position="781"/>
    </location>
</feature>
<evidence type="ECO:0000256" key="5">
    <source>
        <dbReference type="SAM" id="MobiDB-lite"/>
    </source>
</evidence>
<dbReference type="GO" id="GO:0000785">
    <property type="term" value="C:chromatin"/>
    <property type="evidence" value="ECO:0007669"/>
    <property type="project" value="TreeGrafter"/>
</dbReference>
<keyword evidence="8" id="KW-1185">Reference proteome</keyword>
<sequence>MAVEEEGEGEPRTGGSRGNGKGKEKRRGDGDGGAFATPMRGLVVGNLVLRERKHAPGAFIEPDTDVEDDQNDEEAAANPVTAKSVKRNHAAKKQPGKTKLKQVGSSGTSHDQMNRNDKEAAGNPVTPKTVKRNPVTPKTVKRNHVVKKEPGKTKLKQVGSSGTSHDQMNGNDNEAADNPVTAKVKRNQVTAKVKRNHALKKEPGKTKYPDLSEDEFAAKCPYCCKSCNCKLCLQKDKVKEIRNGDIPGGEEVKSPNVERCNDLDANEGPNNAWLLWKANNDDSIPCPPKELGGCGGSVLDLKRLVSAKMLLKLEERADRVVRSEMYAKAMPKSSDLCPCYDQLGKVRTQNVREAANRKGLSDNYLYCPVATGIKEDDLAHFQTHWAKGEPVIVSDVLQLTSGLSWEPLVMWRALREEHKQLAVTAVDCLYWSEAKINIHTFIVGYMQGRVYPGTVWPEMLKLKDWPSSSSFDRRLPHHGAEFISALPFPEYTDPRYGPLNLVVKLPDGALKPDLGPKADIAYGFSQELGRGDSVTKLHCDMSDVINILTHTSEVPYCTDHLKKMEKVRKKMKEQDLKELYGVLELGTDSSDIADDEVLTNTGVEPWTFEQKLGEAVFIPAGCPYQVRNLKSCTKVAMNFVSPENVGECIKLTEQFRRLPSHHQAKEDNLEIKRIALHALIDVLDYLDRVYYDGLSSEAGQPNNKDAPADEKSKNQDDQFKDEAGDGKPPRCPSGHQSGEVTTMPHDEAAYEMMPHDEAAHEVDILKSKDDNKDAPAGEEPKSQAGGQRTPMSQHHQAAGRKLLTRRNGRRRGEMLTMPNQEAPDENSSKMGDLKSQNNKSDDLFADE</sequence>
<feature type="region of interest" description="Disordered" evidence="5">
    <location>
        <begin position="1"/>
        <end position="40"/>
    </location>
</feature>
<evidence type="ECO:0000313" key="7">
    <source>
        <dbReference type="EMBL" id="GJN38360.1"/>
    </source>
</evidence>
<evidence type="ECO:0000256" key="3">
    <source>
        <dbReference type="ARBA" id="ARBA00022723"/>
    </source>
</evidence>
<evidence type="ECO:0000256" key="2">
    <source>
        <dbReference type="ARBA" id="ARBA00006801"/>
    </source>
</evidence>
<evidence type="ECO:0000256" key="4">
    <source>
        <dbReference type="ARBA" id="ARBA00023242"/>
    </source>
</evidence>
<dbReference type="PANTHER" id="PTHR12549:SF64">
    <property type="entry name" value="OS02G0828900 PROTEIN"/>
    <property type="match status" value="1"/>
</dbReference>
<evidence type="ECO:0000313" key="8">
    <source>
        <dbReference type="Proteomes" id="UP001054889"/>
    </source>
</evidence>
<dbReference type="InterPro" id="IPR003347">
    <property type="entry name" value="JmjC_dom"/>
</dbReference>
<dbReference type="GO" id="GO:0046872">
    <property type="term" value="F:metal ion binding"/>
    <property type="evidence" value="ECO:0007669"/>
    <property type="project" value="UniProtKB-KW"/>
</dbReference>
<dbReference type="GO" id="GO:0003712">
    <property type="term" value="F:transcription coregulator activity"/>
    <property type="evidence" value="ECO:0007669"/>
    <property type="project" value="TreeGrafter"/>
</dbReference>
<dbReference type="AlphaFoldDB" id="A0AAV5FUF0"/>
<feature type="domain" description="JmjC" evidence="6">
    <location>
        <begin position="494"/>
        <end position="656"/>
    </location>
</feature>
<feature type="region of interest" description="Disordered" evidence="5">
    <location>
        <begin position="694"/>
        <end position="741"/>
    </location>
</feature>
<dbReference type="PROSITE" id="PS51184">
    <property type="entry name" value="JMJC"/>
    <property type="match status" value="1"/>
</dbReference>
<comment type="caution">
    <text evidence="7">The sequence shown here is derived from an EMBL/GenBank/DDBJ whole genome shotgun (WGS) entry which is preliminary data.</text>
</comment>
<dbReference type="GO" id="GO:0006357">
    <property type="term" value="P:regulation of transcription by RNA polymerase II"/>
    <property type="evidence" value="ECO:0007669"/>
    <property type="project" value="TreeGrafter"/>
</dbReference>
<feature type="compositionally biased region" description="Polar residues" evidence="5">
    <location>
        <begin position="784"/>
        <end position="795"/>
    </location>
</feature>
<comment type="subcellular location">
    <subcellularLocation>
        <location evidence="1">Nucleus</location>
    </subcellularLocation>
</comment>
<dbReference type="PANTHER" id="PTHR12549">
    <property type="entry name" value="JMJC DOMAIN-CONTAINING HISTONE DEMETHYLATION PROTEIN"/>
    <property type="match status" value="1"/>
</dbReference>
<keyword evidence="4" id="KW-0539">Nucleus</keyword>
<keyword evidence="3" id="KW-0479">Metal-binding</keyword>
<proteinExistence type="inferred from homology"/>
<dbReference type="Gene3D" id="2.60.120.650">
    <property type="entry name" value="Cupin"/>
    <property type="match status" value="2"/>
</dbReference>
<feature type="compositionally biased region" description="Polar residues" evidence="5">
    <location>
        <begin position="158"/>
        <end position="172"/>
    </location>
</feature>
<dbReference type="GO" id="GO:0031490">
    <property type="term" value="F:chromatin DNA binding"/>
    <property type="evidence" value="ECO:0007669"/>
    <property type="project" value="TreeGrafter"/>
</dbReference>
<dbReference type="InterPro" id="IPR045109">
    <property type="entry name" value="LSDs-like"/>
</dbReference>
<accession>A0AAV5FUF0</accession>
<gene>
    <name evidence="7" type="primary">gb27396</name>
    <name evidence="7" type="ORF">PR202_gb27396</name>
</gene>
<feature type="compositionally biased region" description="Basic residues" evidence="5">
    <location>
        <begin position="84"/>
        <end position="100"/>
    </location>
</feature>
<dbReference type="Proteomes" id="UP001054889">
    <property type="component" value="Unassembled WGS sequence"/>
</dbReference>
<organism evidence="7 8">
    <name type="scientific">Eleusine coracana subsp. coracana</name>
    <dbReference type="NCBI Taxonomy" id="191504"/>
    <lineage>
        <taxon>Eukaryota</taxon>
        <taxon>Viridiplantae</taxon>
        <taxon>Streptophyta</taxon>
        <taxon>Embryophyta</taxon>
        <taxon>Tracheophyta</taxon>
        <taxon>Spermatophyta</taxon>
        <taxon>Magnoliopsida</taxon>
        <taxon>Liliopsida</taxon>
        <taxon>Poales</taxon>
        <taxon>Poaceae</taxon>
        <taxon>PACMAD clade</taxon>
        <taxon>Chloridoideae</taxon>
        <taxon>Cynodonteae</taxon>
        <taxon>Eleusininae</taxon>
        <taxon>Eleusine</taxon>
    </lineage>
</organism>
<dbReference type="GO" id="GO:0032454">
    <property type="term" value="F:histone H3K9 demethylase activity"/>
    <property type="evidence" value="ECO:0007669"/>
    <property type="project" value="InterPro"/>
</dbReference>
<dbReference type="GO" id="GO:0000118">
    <property type="term" value="C:histone deacetylase complex"/>
    <property type="evidence" value="ECO:0007669"/>
    <property type="project" value="TreeGrafter"/>
</dbReference>
<reference evidence="7" key="1">
    <citation type="journal article" date="2018" name="DNA Res.">
        <title>Multiple hybrid de novo genome assembly of finger millet, an orphan allotetraploid crop.</title>
        <authorList>
            <person name="Hatakeyama M."/>
            <person name="Aluri S."/>
            <person name="Balachadran M.T."/>
            <person name="Sivarajan S.R."/>
            <person name="Patrignani A."/>
            <person name="Gruter S."/>
            <person name="Poveda L."/>
            <person name="Shimizu-Inatsugi R."/>
            <person name="Baeten J."/>
            <person name="Francoijs K.J."/>
            <person name="Nataraja K.N."/>
            <person name="Reddy Y.A.N."/>
            <person name="Phadnis S."/>
            <person name="Ravikumar R.L."/>
            <person name="Schlapbach R."/>
            <person name="Sreeman S.M."/>
            <person name="Shimizu K.K."/>
        </authorList>
    </citation>
    <scope>NUCLEOTIDE SEQUENCE</scope>
</reference>
<dbReference type="EMBL" id="BQKI01000096">
    <property type="protein sequence ID" value="GJN38360.1"/>
    <property type="molecule type" value="Genomic_DNA"/>
</dbReference>
<feature type="region of interest" description="Disordered" evidence="5">
    <location>
        <begin position="55"/>
        <end position="177"/>
    </location>
</feature>
<protein>
    <recommendedName>
        <fullName evidence="6">JmjC domain-containing protein</fullName>
    </recommendedName>
</protein>
<feature type="compositionally biased region" description="Acidic residues" evidence="5">
    <location>
        <begin position="62"/>
        <end position="75"/>
    </location>
</feature>
<dbReference type="SMART" id="SM00558">
    <property type="entry name" value="JmjC"/>
    <property type="match status" value="1"/>
</dbReference>
<feature type="compositionally biased region" description="Basic and acidic residues" evidence="5">
    <location>
        <begin position="706"/>
        <end position="728"/>
    </location>
</feature>
<dbReference type="SUPFAM" id="SSF51197">
    <property type="entry name" value="Clavaminate synthase-like"/>
    <property type="match status" value="1"/>
</dbReference>
<name>A0AAV5FUF0_ELECO</name>
<reference evidence="7" key="2">
    <citation type="submission" date="2021-12" db="EMBL/GenBank/DDBJ databases">
        <title>Resequencing data analysis of finger millet.</title>
        <authorList>
            <person name="Hatakeyama M."/>
            <person name="Aluri S."/>
            <person name="Balachadran M.T."/>
            <person name="Sivarajan S.R."/>
            <person name="Poveda L."/>
            <person name="Shimizu-Inatsugi R."/>
            <person name="Schlapbach R."/>
            <person name="Sreeman S.M."/>
            <person name="Shimizu K.K."/>
        </authorList>
    </citation>
    <scope>NUCLEOTIDE SEQUENCE</scope>
</reference>
<feature type="region of interest" description="Disordered" evidence="5">
    <location>
        <begin position="769"/>
        <end position="847"/>
    </location>
</feature>
<dbReference type="Pfam" id="PF02373">
    <property type="entry name" value="JmjC"/>
    <property type="match status" value="1"/>
</dbReference>
<evidence type="ECO:0000256" key="1">
    <source>
        <dbReference type="ARBA" id="ARBA00004123"/>
    </source>
</evidence>